<reference evidence="1" key="1">
    <citation type="submission" date="2023-06" db="EMBL/GenBank/DDBJ databases">
        <title>Two Chryseobacterium gambrini strains from China.</title>
        <authorList>
            <person name="Zeng J."/>
            <person name="Wu Y."/>
        </authorList>
    </citation>
    <scope>NUCLEOTIDE SEQUENCE</scope>
    <source>
        <strain evidence="1">SQ219</strain>
    </source>
</reference>
<sequence length="264" mass="31029">MSVIYVFKVFSDGSYSNESSNLISVELDSKDFNETWDFLKISNIAQVSISSRTLILLKSLISKFDISSFETLLLNIGVNLQNAFIIYQDSYNDIILDDFKKEDNEYRNLLNIIEEYFFNSSNELNSISFNFNKKNFPISPFKNQSVLTDVMNGITKYLDINIENFHNRKKQILEDTIQIKKGKGDEFIRTRLVQELFKFFKTEKPQFSDYYILQFIGCFLHICQIPYNSTIKEIQIDSIEEEINSIDVNLMRLYIDRPKSIFTK</sequence>
<proteinExistence type="predicted"/>
<organism evidence="1 2">
    <name type="scientific">Chryseobacterium gambrini</name>
    <dbReference type="NCBI Taxonomy" id="373672"/>
    <lineage>
        <taxon>Bacteria</taxon>
        <taxon>Pseudomonadati</taxon>
        <taxon>Bacteroidota</taxon>
        <taxon>Flavobacteriia</taxon>
        <taxon>Flavobacteriales</taxon>
        <taxon>Weeksellaceae</taxon>
        <taxon>Chryseobacterium group</taxon>
        <taxon>Chryseobacterium</taxon>
    </lineage>
</organism>
<evidence type="ECO:0000313" key="1">
    <source>
        <dbReference type="EMBL" id="MDN4013459.1"/>
    </source>
</evidence>
<dbReference type="Proteomes" id="UP001225933">
    <property type="component" value="Unassembled WGS sequence"/>
</dbReference>
<dbReference type="AlphaFoldDB" id="A0AAJ1VN49"/>
<dbReference type="EMBL" id="JAUHGV010000016">
    <property type="protein sequence ID" value="MDN4013459.1"/>
    <property type="molecule type" value="Genomic_DNA"/>
</dbReference>
<gene>
    <name evidence="1" type="ORF">QX233_13360</name>
</gene>
<protein>
    <submittedName>
        <fullName evidence="1">Uncharacterized protein</fullName>
    </submittedName>
</protein>
<comment type="caution">
    <text evidence="1">The sequence shown here is derived from an EMBL/GenBank/DDBJ whole genome shotgun (WGS) entry which is preliminary data.</text>
</comment>
<name>A0AAJ1VN49_9FLAO</name>
<evidence type="ECO:0000313" key="2">
    <source>
        <dbReference type="Proteomes" id="UP001225933"/>
    </source>
</evidence>
<accession>A0AAJ1VN49</accession>
<dbReference type="RefSeq" id="WP_159745791.1">
    <property type="nucleotide sequence ID" value="NZ_JAUHGV010000016.1"/>
</dbReference>